<dbReference type="RefSeq" id="WP_072751828.1">
    <property type="nucleotide sequence ID" value="NZ_FOAW01000008.1"/>
</dbReference>
<organism evidence="2 3">
    <name type="scientific">Rhodococcus maanshanensis</name>
    <dbReference type="NCBI Taxonomy" id="183556"/>
    <lineage>
        <taxon>Bacteria</taxon>
        <taxon>Bacillati</taxon>
        <taxon>Actinomycetota</taxon>
        <taxon>Actinomycetes</taxon>
        <taxon>Mycobacteriales</taxon>
        <taxon>Nocardiaceae</taxon>
        <taxon>Rhodococcus</taxon>
    </lineage>
</organism>
<dbReference type="GO" id="GO:0016740">
    <property type="term" value="F:transferase activity"/>
    <property type="evidence" value="ECO:0007669"/>
    <property type="project" value="UniProtKB-KW"/>
</dbReference>
<dbReference type="InterPro" id="IPR050834">
    <property type="entry name" value="Glycosyltransf_2"/>
</dbReference>
<sequence>MSVETECSAPAVSVCIPMYNNADTIARCLESIAGQDFRDFELLIVDDDSTDGSYEIARSLAGENARVLRNEVRLGLVGNHNRCLSLARGRAIQFVHGDDRLLPGCLSTLSPLFDDAAIGLAFAPRIIETEDVTWRERHGRLEQNFRDLGSTNDGAALVAQYVRSGARGNWVGEPTCVMVRRSTALDVGGLDEGIYQLVDMDLWMRIMQRSTVAWTPDELSIRYHHGASESFVNAAQNKDWLDRYRILSKVVADRSLPRSLRASGFGWGCLVWTDLFLASVVRGPDRASRAKILLGSPRRELRRARQQGARRLAGATATV</sequence>
<reference evidence="3" key="1">
    <citation type="submission" date="2016-10" db="EMBL/GenBank/DDBJ databases">
        <authorList>
            <person name="Varghese N."/>
            <person name="Submissions S."/>
        </authorList>
    </citation>
    <scope>NUCLEOTIDE SEQUENCE [LARGE SCALE GENOMIC DNA]</scope>
    <source>
        <strain evidence="3">DSM 44675</strain>
    </source>
</reference>
<evidence type="ECO:0000313" key="2">
    <source>
        <dbReference type="EMBL" id="SEL35378.1"/>
    </source>
</evidence>
<keyword evidence="2" id="KW-0808">Transferase</keyword>
<dbReference type="Proteomes" id="UP000198677">
    <property type="component" value="Unassembled WGS sequence"/>
</dbReference>
<dbReference type="InterPro" id="IPR029044">
    <property type="entry name" value="Nucleotide-diphossugar_trans"/>
</dbReference>
<dbReference type="CDD" id="cd00761">
    <property type="entry name" value="Glyco_tranf_GTA_type"/>
    <property type="match status" value="1"/>
</dbReference>
<feature type="domain" description="Glycosyltransferase 2-like" evidence="1">
    <location>
        <begin position="13"/>
        <end position="139"/>
    </location>
</feature>
<dbReference type="EMBL" id="FOAW01000008">
    <property type="protein sequence ID" value="SEL35378.1"/>
    <property type="molecule type" value="Genomic_DNA"/>
</dbReference>
<dbReference type="InterPro" id="IPR001173">
    <property type="entry name" value="Glyco_trans_2-like"/>
</dbReference>
<dbReference type="AlphaFoldDB" id="A0A1H7PIS8"/>
<dbReference type="PANTHER" id="PTHR43685">
    <property type="entry name" value="GLYCOSYLTRANSFERASE"/>
    <property type="match status" value="1"/>
</dbReference>
<proteinExistence type="predicted"/>
<evidence type="ECO:0000313" key="3">
    <source>
        <dbReference type="Proteomes" id="UP000198677"/>
    </source>
</evidence>
<dbReference type="SUPFAM" id="SSF53448">
    <property type="entry name" value="Nucleotide-diphospho-sugar transferases"/>
    <property type="match status" value="1"/>
</dbReference>
<evidence type="ECO:0000259" key="1">
    <source>
        <dbReference type="Pfam" id="PF00535"/>
    </source>
</evidence>
<name>A0A1H7PIS8_9NOCA</name>
<accession>A0A1H7PIS8</accession>
<gene>
    <name evidence="2" type="ORF">SAMN05444583_10861</name>
</gene>
<dbReference type="PANTHER" id="PTHR43685:SF11">
    <property type="entry name" value="GLYCOSYLTRANSFERASE TAGX-RELATED"/>
    <property type="match status" value="1"/>
</dbReference>
<protein>
    <submittedName>
        <fullName evidence="2">Glycosyltransferase involved in cell wall bisynthesis</fullName>
    </submittedName>
</protein>
<dbReference type="OrthoDB" id="3177103at2"/>
<keyword evidence="3" id="KW-1185">Reference proteome</keyword>
<dbReference type="Gene3D" id="3.90.550.10">
    <property type="entry name" value="Spore Coat Polysaccharide Biosynthesis Protein SpsA, Chain A"/>
    <property type="match status" value="1"/>
</dbReference>
<dbReference type="Pfam" id="PF00535">
    <property type="entry name" value="Glycos_transf_2"/>
    <property type="match status" value="1"/>
</dbReference>